<evidence type="ECO:0000256" key="1">
    <source>
        <dbReference type="SAM" id="MobiDB-lite"/>
    </source>
</evidence>
<feature type="region of interest" description="Disordered" evidence="1">
    <location>
        <begin position="212"/>
        <end position="231"/>
    </location>
</feature>
<evidence type="ECO:0000313" key="4">
    <source>
        <dbReference type="EMBL" id="MFC4670588.1"/>
    </source>
</evidence>
<sequence>MAFIQASASVGERSGRLLSADNHRPERHIIIDTLRQAAPLMGLKAPVIATLDAMLSCLPPTRQHNTVFASNATLAFRRNGISDRTIRRHAAILQELGLLVRRDSSNRKRFSRQNVTEGTALRFGFDLTPLFQRIAELAELAAQAVRENDQIAYLKAKIRAAANAILQAEPDSIDATMAIRALRRNLSLDDCYNLLGSLDFEAVEAEQPCDKTDAKQEKMSGNDGQNVRHHHNSNKEHIDFKERHQSKAHPSDQQPIHLSVPEILSACPEAAQFSLTPVKTMADVVSHARSLAPMLGIDSRNYQDAQENLGIEGTALTVWAIMQFHEQIQKVGAYFRSITSGKKSPDFVPEQLIRRLSRTQPQPI</sequence>
<dbReference type="RefSeq" id="WP_380719801.1">
    <property type="nucleotide sequence ID" value="NZ_JBHSGI010000026.1"/>
</dbReference>
<dbReference type="InterPro" id="IPR047611">
    <property type="entry name" value="RepABC_RepC"/>
</dbReference>
<protein>
    <submittedName>
        <fullName evidence="4">Plasmid replication protein RepC</fullName>
    </submittedName>
</protein>
<proteinExistence type="predicted"/>
<keyword evidence="5" id="KW-1185">Reference proteome</keyword>
<feature type="domain" description="Plasmid replication protein C C-terminal" evidence="3">
    <location>
        <begin position="260"/>
        <end position="351"/>
    </location>
</feature>
<organism evidence="4 5">
    <name type="scientific">Seohaeicola nanhaiensis</name>
    <dbReference type="NCBI Taxonomy" id="1387282"/>
    <lineage>
        <taxon>Bacteria</taxon>
        <taxon>Pseudomonadati</taxon>
        <taxon>Pseudomonadota</taxon>
        <taxon>Alphaproteobacteria</taxon>
        <taxon>Rhodobacterales</taxon>
        <taxon>Roseobacteraceae</taxon>
        <taxon>Seohaeicola</taxon>
    </lineage>
</organism>
<dbReference type="NCBIfam" id="NF040974">
    <property type="entry name" value="RepABC_RepC"/>
    <property type="match status" value="1"/>
</dbReference>
<evidence type="ECO:0000259" key="2">
    <source>
        <dbReference type="Pfam" id="PF03428"/>
    </source>
</evidence>
<gene>
    <name evidence="4" type="primary">repC</name>
    <name evidence="4" type="ORF">ACFO5X_18675</name>
</gene>
<dbReference type="Pfam" id="PF03428">
    <property type="entry name" value="RP-C"/>
    <property type="match status" value="1"/>
</dbReference>
<feature type="domain" description="Plasmid replication protein C N-terminal" evidence="2">
    <location>
        <begin position="25"/>
        <end position="167"/>
    </location>
</feature>
<dbReference type="EMBL" id="JBHSGI010000026">
    <property type="protein sequence ID" value="MFC4670588.1"/>
    <property type="molecule type" value="Genomic_DNA"/>
</dbReference>
<name>A0ABV9KKT8_9RHOB</name>
<reference evidence="5" key="1">
    <citation type="journal article" date="2019" name="Int. J. Syst. Evol. Microbiol.">
        <title>The Global Catalogue of Microorganisms (GCM) 10K type strain sequencing project: providing services to taxonomists for standard genome sequencing and annotation.</title>
        <authorList>
            <consortium name="The Broad Institute Genomics Platform"/>
            <consortium name="The Broad Institute Genome Sequencing Center for Infectious Disease"/>
            <person name="Wu L."/>
            <person name="Ma J."/>
        </authorList>
    </citation>
    <scope>NUCLEOTIDE SEQUENCE [LARGE SCALE GENOMIC DNA]</scope>
    <source>
        <strain evidence="5">CGMCC 4.7283</strain>
    </source>
</reference>
<dbReference type="InterPro" id="IPR021760">
    <property type="entry name" value="RepC_C"/>
</dbReference>
<dbReference type="Proteomes" id="UP001595973">
    <property type="component" value="Unassembled WGS sequence"/>
</dbReference>
<dbReference type="Pfam" id="PF11800">
    <property type="entry name" value="RP-C_C"/>
    <property type="match status" value="1"/>
</dbReference>
<evidence type="ECO:0000259" key="3">
    <source>
        <dbReference type="Pfam" id="PF11800"/>
    </source>
</evidence>
<comment type="caution">
    <text evidence="4">The sequence shown here is derived from an EMBL/GenBank/DDBJ whole genome shotgun (WGS) entry which is preliminary data.</text>
</comment>
<evidence type="ECO:0000313" key="5">
    <source>
        <dbReference type="Proteomes" id="UP001595973"/>
    </source>
</evidence>
<accession>A0ABV9KKT8</accession>
<dbReference type="InterPro" id="IPR005090">
    <property type="entry name" value="RepC_N"/>
</dbReference>